<evidence type="ECO:0000256" key="1">
    <source>
        <dbReference type="SAM" id="SignalP"/>
    </source>
</evidence>
<proteinExistence type="predicted"/>
<reference evidence="3" key="1">
    <citation type="journal article" date="2019" name="Int. J. Syst. Evol. Microbiol.">
        <title>The Global Catalogue of Microorganisms (GCM) 10K type strain sequencing project: providing services to taxonomists for standard genome sequencing and annotation.</title>
        <authorList>
            <consortium name="The Broad Institute Genomics Platform"/>
            <consortium name="The Broad Institute Genome Sequencing Center for Infectious Disease"/>
            <person name="Wu L."/>
            <person name="Ma J."/>
        </authorList>
    </citation>
    <scope>NUCLEOTIDE SEQUENCE [LARGE SCALE GENOMIC DNA]</scope>
    <source>
        <strain evidence="3">JCM 18392</strain>
    </source>
</reference>
<feature type="signal peptide" evidence="1">
    <location>
        <begin position="1"/>
        <end position="22"/>
    </location>
</feature>
<dbReference type="Proteomes" id="UP001501323">
    <property type="component" value="Unassembled WGS sequence"/>
</dbReference>
<keyword evidence="3" id="KW-1185">Reference proteome</keyword>
<evidence type="ECO:0000313" key="2">
    <source>
        <dbReference type="EMBL" id="GAA4856472.1"/>
    </source>
</evidence>
<dbReference type="RefSeq" id="WP_345293929.1">
    <property type="nucleotide sequence ID" value="NZ_BAABJY010000001.1"/>
</dbReference>
<keyword evidence="1" id="KW-0732">Signal</keyword>
<feature type="chain" id="PRO_5045204967" description="HEAT repeat domain-containing protein" evidence="1">
    <location>
        <begin position="23"/>
        <end position="205"/>
    </location>
</feature>
<comment type="caution">
    <text evidence="2">The sequence shown here is derived from an EMBL/GenBank/DDBJ whole genome shotgun (WGS) entry which is preliminary data.</text>
</comment>
<dbReference type="EMBL" id="BAABJY010000001">
    <property type="protein sequence ID" value="GAA4856472.1"/>
    <property type="molecule type" value="Genomic_DNA"/>
</dbReference>
<organism evidence="2 3">
    <name type="scientific">Luteimonas vadosa</name>
    <dbReference type="NCBI Taxonomy" id="1165507"/>
    <lineage>
        <taxon>Bacteria</taxon>
        <taxon>Pseudomonadati</taxon>
        <taxon>Pseudomonadota</taxon>
        <taxon>Gammaproteobacteria</taxon>
        <taxon>Lysobacterales</taxon>
        <taxon>Lysobacteraceae</taxon>
        <taxon>Luteimonas</taxon>
    </lineage>
</organism>
<accession>A0ABP9DXC5</accession>
<protein>
    <recommendedName>
        <fullName evidence="4">HEAT repeat domain-containing protein</fullName>
    </recommendedName>
</protein>
<gene>
    <name evidence="2" type="ORF">GCM10023332_05170</name>
</gene>
<evidence type="ECO:0008006" key="4">
    <source>
        <dbReference type="Google" id="ProtNLM"/>
    </source>
</evidence>
<sequence length="205" mass="21496">MRKSLQACCLALGIVAASIAHAQQYELDLSRIDLSAIDPQAAAAIGGDVLRRAPDPAIDDLFQAVHASSRTPREAALLCGLFEPDADRSMAALQRTVERMGPDSRERFANAFVGVALAGLQGEPAAYDAAQARQALKATVVKAGFLHAGFSAGINASGDDAASREARCTAFGQLVDVLGNEPLETRALATRWLLEQGLTLAVAAR</sequence>
<evidence type="ECO:0000313" key="3">
    <source>
        <dbReference type="Proteomes" id="UP001501323"/>
    </source>
</evidence>
<name>A0ABP9DXC5_9GAMM</name>